<sequence>MDKIVRWQDWNGAGLEHCVCRETADGLLLEGTVAGTRGGLYGGHYLVRTDSRFATRELRVSYAGGAELYVETDGTGHWHDRLTGRALPGLEGCLDVDIGMTPATNMLPIRRLGLAAGESREIVVGYVPLPHQIDGAFLPSRAEQRYTCLTPGQSYRYEGLFRGFTAVLEVDEAGLVLDYPETFRRVATS</sequence>
<evidence type="ECO:0000313" key="2">
    <source>
        <dbReference type="Proteomes" id="UP000474757"/>
    </source>
</evidence>
<dbReference type="InterPro" id="IPR009467">
    <property type="entry name" value="Glycolipid-bd_prot_put"/>
</dbReference>
<dbReference type="SUPFAM" id="SSF159275">
    <property type="entry name" value="PA1994-like"/>
    <property type="match status" value="1"/>
</dbReference>
<organism evidence="1 2">
    <name type="scientific">Pseudoroseicyclus tamaricis</name>
    <dbReference type="NCBI Taxonomy" id="2705421"/>
    <lineage>
        <taxon>Bacteria</taxon>
        <taxon>Pseudomonadati</taxon>
        <taxon>Pseudomonadota</taxon>
        <taxon>Alphaproteobacteria</taxon>
        <taxon>Rhodobacterales</taxon>
        <taxon>Paracoccaceae</taxon>
        <taxon>Pseudoroseicyclus</taxon>
    </lineage>
</organism>
<keyword evidence="2" id="KW-1185">Reference proteome</keyword>
<evidence type="ECO:0000313" key="1">
    <source>
        <dbReference type="EMBL" id="NDV00910.1"/>
    </source>
</evidence>
<accession>A0A6B2JSE0</accession>
<dbReference type="Proteomes" id="UP000474757">
    <property type="component" value="Unassembled WGS sequence"/>
</dbReference>
<comment type="caution">
    <text evidence="1">The sequence shown here is derived from an EMBL/GenBank/DDBJ whole genome shotgun (WGS) entry which is preliminary data.</text>
</comment>
<dbReference type="AlphaFoldDB" id="A0A6B2JSE0"/>
<name>A0A6B2JSE0_9RHOB</name>
<gene>
    <name evidence="1" type="ORF">GZA08_08000</name>
</gene>
<dbReference type="Pfam" id="PF06475">
    <property type="entry name" value="Glycolipid_bind"/>
    <property type="match status" value="1"/>
</dbReference>
<proteinExistence type="predicted"/>
<reference evidence="1 2" key="1">
    <citation type="submission" date="2020-02" db="EMBL/GenBank/DDBJ databases">
        <title>Pseudoroseicyclus tamarix, sp. nov., isolated from offshore sediment of a Tamarix chinensis forest.</title>
        <authorList>
            <person name="Gai Y."/>
        </authorList>
    </citation>
    <scope>NUCLEOTIDE SEQUENCE [LARGE SCALE GENOMIC DNA]</scope>
    <source>
        <strain evidence="1 2">CLL3-39</strain>
    </source>
</reference>
<dbReference type="RefSeq" id="WP_163891888.1">
    <property type="nucleotide sequence ID" value="NZ_JAAFYS010000002.1"/>
</dbReference>
<dbReference type="EMBL" id="JAAGAB010000002">
    <property type="protein sequence ID" value="NDV00910.1"/>
    <property type="molecule type" value="Genomic_DNA"/>
</dbReference>
<protein>
    <submittedName>
        <fullName evidence="1">Putative glycolipid-binding domain-containing protein</fullName>
    </submittedName>
</protein>